<dbReference type="GO" id="GO:0005840">
    <property type="term" value="C:ribosome"/>
    <property type="evidence" value="ECO:0007669"/>
    <property type="project" value="UniProtKB-KW"/>
</dbReference>
<dbReference type="PRINTS" id="PR01249">
    <property type="entry name" value="RIBOSOMALL31"/>
</dbReference>
<accession>A0A644WUC1</accession>
<evidence type="ECO:0000313" key="3">
    <source>
        <dbReference type="EMBL" id="MPM07412.1"/>
    </source>
</evidence>
<dbReference type="GO" id="GO:1990904">
    <property type="term" value="C:ribonucleoprotein complex"/>
    <property type="evidence" value="ECO:0007669"/>
    <property type="project" value="UniProtKB-KW"/>
</dbReference>
<organism evidence="3">
    <name type="scientific">bioreactor metagenome</name>
    <dbReference type="NCBI Taxonomy" id="1076179"/>
    <lineage>
        <taxon>unclassified sequences</taxon>
        <taxon>metagenomes</taxon>
        <taxon>ecological metagenomes</taxon>
    </lineage>
</organism>
<proteinExistence type="inferred from homology"/>
<reference evidence="3" key="1">
    <citation type="submission" date="2019-08" db="EMBL/GenBank/DDBJ databases">
        <authorList>
            <person name="Kucharzyk K."/>
            <person name="Murdoch R.W."/>
            <person name="Higgins S."/>
            <person name="Loffler F."/>
        </authorList>
    </citation>
    <scope>NUCLEOTIDE SEQUENCE</scope>
</reference>
<dbReference type="PANTHER" id="PTHR33280:SF1">
    <property type="entry name" value="LARGE RIBOSOMAL SUBUNIT PROTEIN BL31C"/>
    <property type="match status" value="1"/>
</dbReference>
<dbReference type="NCBIfam" id="TIGR00105">
    <property type="entry name" value="L31"/>
    <property type="match status" value="1"/>
</dbReference>
<sequence length="90" mass="10628">MKKGIHPESYRFVVFKDTSNDYSFMTRSTVATKDTIMWEDGKEYPLVKLEISHTSHPFFTGKMKLVDTAGRVDKFKSRYQKHYEKKADNK</sequence>
<gene>
    <name evidence="3" type="primary">rpmE2_6</name>
    <name evidence="3" type="ORF">SDC9_53718</name>
</gene>
<dbReference type="GO" id="GO:0003735">
    <property type="term" value="F:structural constituent of ribosome"/>
    <property type="evidence" value="ECO:0007669"/>
    <property type="project" value="InterPro"/>
</dbReference>
<dbReference type="GO" id="GO:0006412">
    <property type="term" value="P:translation"/>
    <property type="evidence" value="ECO:0007669"/>
    <property type="project" value="InterPro"/>
</dbReference>
<dbReference type="InterPro" id="IPR042105">
    <property type="entry name" value="Ribosomal_bL31_sf"/>
</dbReference>
<protein>
    <submittedName>
        <fullName evidence="3">50S ribosomal protein L31 type B</fullName>
    </submittedName>
</protein>
<dbReference type="AlphaFoldDB" id="A0A644WUC1"/>
<dbReference type="InterPro" id="IPR027493">
    <property type="entry name" value="Ribosomal_bL31_B"/>
</dbReference>
<keyword evidence="1 3" id="KW-0689">Ribosomal protein</keyword>
<keyword evidence="2" id="KW-0687">Ribonucleoprotein</keyword>
<dbReference type="SUPFAM" id="SSF143800">
    <property type="entry name" value="L28p-like"/>
    <property type="match status" value="1"/>
</dbReference>
<comment type="caution">
    <text evidence="3">The sequence shown here is derived from an EMBL/GenBank/DDBJ whole genome shotgun (WGS) entry which is preliminary data.</text>
</comment>
<dbReference type="PROSITE" id="PS01143">
    <property type="entry name" value="RIBOSOMAL_L31"/>
    <property type="match status" value="1"/>
</dbReference>
<evidence type="ECO:0000256" key="2">
    <source>
        <dbReference type="ARBA" id="ARBA00023274"/>
    </source>
</evidence>
<dbReference type="InterPro" id="IPR034704">
    <property type="entry name" value="Ribosomal_bL28/bL31-like_sf"/>
</dbReference>
<dbReference type="InterPro" id="IPR002150">
    <property type="entry name" value="Ribosomal_bL31"/>
</dbReference>
<evidence type="ECO:0000256" key="1">
    <source>
        <dbReference type="ARBA" id="ARBA00022980"/>
    </source>
</evidence>
<dbReference type="PANTHER" id="PTHR33280">
    <property type="entry name" value="50S RIBOSOMAL PROTEIN L31, CHLOROPLASTIC"/>
    <property type="match status" value="1"/>
</dbReference>
<name>A0A644WUC1_9ZZZZ</name>
<dbReference type="EMBL" id="VSSQ01001332">
    <property type="protein sequence ID" value="MPM07412.1"/>
    <property type="molecule type" value="Genomic_DNA"/>
</dbReference>
<dbReference type="Pfam" id="PF01197">
    <property type="entry name" value="Ribosomal_L31"/>
    <property type="match status" value="1"/>
</dbReference>
<dbReference type="NCBIfam" id="NF002462">
    <property type="entry name" value="PRK01678.1"/>
    <property type="match status" value="1"/>
</dbReference>
<dbReference type="HAMAP" id="MF_00502">
    <property type="entry name" value="Ribosomal_bL31_2"/>
    <property type="match status" value="1"/>
</dbReference>
<dbReference type="Gene3D" id="4.10.830.30">
    <property type="entry name" value="Ribosomal protein L31"/>
    <property type="match status" value="1"/>
</dbReference>